<keyword evidence="2" id="KW-1185">Reference proteome</keyword>
<dbReference type="AlphaFoldDB" id="A0A2P5B6K4"/>
<dbReference type="OrthoDB" id="10277486at2759"/>
<dbReference type="Proteomes" id="UP000237000">
    <property type="component" value="Unassembled WGS sequence"/>
</dbReference>
<evidence type="ECO:0000313" key="1">
    <source>
        <dbReference type="EMBL" id="PON44419.1"/>
    </source>
</evidence>
<reference evidence="2" key="1">
    <citation type="submission" date="2016-06" db="EMBL/GenBank/DDBJ databases">
        <title>Parallel loss of symbiosis genes in relatives of nitrogen-fixing non-legume Parasponia.</title>
        <authorList>
            <person name="Van Velzen R."/>
            <person name="Holmer R."/>
            <person name="Bu F."/>
            <person name="Rutten L."/>
            <person name="Van Zeijl A."/>
            <person name="Liu W."/>
            <person name="Santuari L."/>
            <person name="Cao Q."/>
            <person name="Sharma T."/>
            <person name="Shen D."/>
            <person name="Roswanjaya Y."/>
            <person name="Wardhani T."/>
            <person name="Kalhor M.S."/>
            <person name="Jansen J."/>
            <person name="Van den Hoogen J."/>
            <person name="Gungor B."/>
            <person name="Hartog M."/>
            <person name="Hontelez J."/>
            <person name="Verver J."/>
            <person name="Yang W.-C."/>
            <person name="Schijlen E."/>
            <person name="Repin R."/>
            <person name="Schilthuizen M."/>
            <person name="Schranz E."/>
            <person name="Heidstra R."/>
            <person name="Miyata K."/>
            <person name="Fedorova E."/>
            <person name="Kohlen W."/>
            <person name="Bisseling T."/>
            <person name="Smit S."/>
            <person name="Geurts R."/>
        </authorList>
    </citation>
    <scope>NUCLEOTIDE SEQUENCE [LARGE SCALE GENOMIC DNA]</scope>
    <source>
        <strain evidence="2">cv. RG33-2</strain>
    </source>
</reference>
<dbReference type="EMBL" id="JXTC01000594">
    <property type="protein sequence ID" value="PON44419.1"/>
    <property type="molecule type" value="Genomic_DNA"/>
</dbReference>
<comment type="caution">
    <text evidence="1">The sequence shown here is derived from an EMBL/GenBank/DDBJ whole genome shotgun (WGS) entry which is preliminary data.</text>
</comment>
<dbReference type="InParanoid" id="A0A2P5B6K4"/>
<gene>
    <name evidence="1" type="ORF">TorRG33x02_330750</name>
</gene>
<evidence type="ECO:0000313" key="2">
    <source>
        <dbReference type="Proteomes" id="UP000237000"/>
    </source>
</evidence>
<accession>A0A2P5B6K4</accession>
<proteinExistence type="predicted"/>
<protein>
    <submittedName>
        <fullName evidence="1">Uncharacterized protein</fullName>
    </submittedName>
</protein>
<organism evidence="1 2">
    <name type="scientific">Trema orientale</name>
    <name type="common">Charcoal tree</name>
    <name type="synonym">Celtis orientalis</name>
    <dbReference type="NCBI Taxonomy" id="63057"/>
    <lineage>
        <taxon>Eukaryota</taxon>
        <taxon>Viridiplantae</taxon>
        <taxon>Streptophyta</taxon>
        <taxon>Embryophyta</taxon>
        <taxon>Tracheophyta</taxon>
        <taxon>Spermatophyta</taxon>
        <taxon>Magnoliopsida</taxon>
        <taxon>eudicotyledons</taxon>
        <taxon>Gunneridae</taxon>
        <taxon>Pentapetalae</taxon>
        <taxon>rosids</taxon>
        <taxon>fabids</taxon>
        <taxon>Rosales</taxon>
        <taxon>Cannabaceae</taxon>
        <taxon>Trema</taxon>
    </lineage>
</organism>
<sequence>MLLVGLKAKTDRICEHEDISDPGKHRGSGSHSIAPALNCKDHFRKVENEMVDVGIPLGSWIRN</sequence>
<name>A0A2P5B6K4_TREOI</name>